<organism evidence="2 3">
    <name type="scientific">Vitrella brassicaformis (strain CCMP3155)</name>
    <dbReference type="NCBI Taxonomy" id="1169540"/>
    <lineage>
        <taxon>Eukaryota</taxon>
        <taxon>Sar</taxon>
        <taxon>Alveolata</taxon>
        <taxon>Colpodellida</taxon>
        <taxon>Vitrellaceae</taxon>
        <taxon>Vitrella</taxon>
    </lineage>
</organism>
<keyword evidence="1" id="KW-0812">Transmembrane</keyword>
<feature type="transmembrane region" description="Helical" evidence="1">
    <location>
        <begin position="21"/>
        <end position="45"/>
    </location>
</feature>
<reference evidence="2 3" key="1">
    <citation type="submission" date="2014-11" db="EMBL/GenBank/DDBJ databases">
        <authorList>
            <person name="Zhu J."/>
            <person name="Qi W."/>
            <person name="Song R."/>
        </authorList>
    </citation>
    <scope>NUCLEOTIDE SEQUENCE [LARGE SCALE GENOMIC DNA]</scope>
</reference>
<dbReference type="InParanoid" id="A0A0G4EAH4"/>
<evidence type="ECO:0000313" key="3">
    <source>
        <dbReference type="Proteomes" id="UP000041254"/>
    </source>
</evidence>
<keyword evidence="1" id="KW-1133">Transmembrane helix</keyword>
<proteinExistence type="predicted"/>
<dbReference type="Proteomes" id="UP000041254">
    <property type="component" value="Unassembled WGS sequence"/>
</dbReference>
<dbReference type="EMBL" id="CDMY01000061">
    <property type="protein sequence ID" value="CEL92244.1"/>
    <property type="molecule type" value="Genomic_DNA"/>
</dbReference>
<accession>A0A0G4EAH4</accession>
<keyword evidence="1" id="KW-0472">Membrane</keyword>
<name>A0A0G4EAH4_VITBC</name>
<gene>
    <name evidence="2" type="ORF">Vbra_10970</name>
</gene>
<keyword evidence="3" id="KW-1185">Reference proteome</keyword>
<evidence type="ECO:0000256" key="1">
    <source>
        <dbReference type="SAM" id="Phobius"/>
    </source>
</evidence>
<protein>
    <submittedName>
        <fullName evidence="2">Uncharacterized protein</fullName>
    </submittedName>
</protein>
<dbReference type="VEuPathDB" id="CryptoDB:Vbra_10970"/>
<sequence>MATTLKKRPKSGRPTAPSLHVARIYEGGIVIMLAFAAALVLSAALSGAAGECIRDAGMGACCNTPSEIDSNGACSTSFVEDKATKAHNTNLEGPFMGGYLCYLKAGDEVFPQPYSPSEYPEIGQHTMASSIDSGPIKATCNCPLDNCCCLFPAMSTSTGSYAAGYEYFPGTMQKGKVWGDYCGAEWADMQRGWSRTKCEVPLLGVSVS</sequence>
<dbReference type="AlphaFoldDB" id="A0A0G4EAH4"/>
<evidence type="ECO:0000313" key="2">
    <source>
        <dbReference type="EMBL" id="CEL92244.1"/>
    </source>
</evidence>